<name>A0A5C4LMY1_9HYPH</name>
<reference evidence="1 2" key="1">
    <citation type="submission" date="2019-06" db="EMBL/GenBank/DDBJ databases">
        <title>Genome of Methylobacterium sp. 17Sr1-39.</title>
        <authorList>
            <person name="Seo T."/>
        </authorList>
    </citation>
    <scope>NUCLEOTIDE SEQUENCE [LARGE SCALE GENOMIC DNA]</scope>
    <source>
        <strain evidence="1 2">17Sr1-39</strain>
    </source>
</reference>
<gene>
    <name evidence="1" type="ORF">FF100_05030</name>
</gene>
<dbReference type="EMBL" id="VDDA01000002">
    <property type="protein sequence ID" value="TNC14940.1"/>
    <property type="molecule type" value="Genomic_DNA"/>
</dbReference>
<sequence>MSALTSTALVARFPRKPIFEREKATRSGNSAPSCRWVDQNNFMPEGVTRQRLFVNDCETPFFIDVAERASHRTEGQKCGLFGSGMSAKGFAKTLASGPRVGPLKHRAEQMAMEQV</sequence>
<dbReference type="AlphaFoldDB" id="A0A5C4LMY1"/>
<evidence type="ECO:0000313" key="1">
    <source>
        <dbReference type="EMBL" id="TNC14940.1"/>
    </source>
</evidence>
<accession>A0A5C4LMY1</accession>
<protein>
    <submittedName>
        <fullName evidence="1">Uncharacterized protein</fullName>
    </submittedName>
</protein>
<keyword evidence="2" id="KW-1185">Reference proteome</keyword>
<evidence type="ECO:0000313" key="2">
    <source>
        <dbReference type="Proteomes" id="UP000305267"/>
    </source>
</evidence>
<proteinExistence type="predicted"/>
<organism evidence="1 2">
    <name type="scientific">Methylobacterium terricola</name>
    <dbReference type="NCBI Taxonomy" id="2583531"/>
    <lineage>
        <taxon>Bacteria</taxon>
        <taxon>Pseudomonadati</taxon>
        <taxon>Pseudomonadota</taxon>
        <taxon>Alphaproteobacteria</taxon>
        <taxon>Hyphomicrobiales</taxon>
        <taxon>Methylobacteriaceae</taxon>
        <taxon>Methylobacterium</taxon>
    </lineage>
</organism>
<comment type="caution">
    <text evidence="1">The sequence shown here is derived from an EMBL/GenBank/DDBJ whole genome shotgun (WGS) entry which is preliminary data.</text>
</comment>
<dbReference type="Proteomes" id="UP000305267">
    <property type="component" value="Unassembled WGS sequence"/>
</dbReference>
<dbReference type="RefSeq" id="WP_139034481.1">
    <property type="nucleotide sequence ID" value="NZ_VDDA01000002.1"/>
</dbReference>